<evidence type="ECO:0000313" key="2">
    <source>
        <dbReference type="EMBL" id="KKM01322.1"/>
    </source>
</evidence>
<dbReference type="AlphaFoldDB" id="A0A0F9HDV7"/>
<name>A0A0F9HDV7_9ZZZZ</name>
<proteinExistence type="predicted"/>
<evidence type="ECO:0000256" key="1">
    <source>
        <dbReference type="SAM" id="MobiDB-lite"/>
    </source>
</evidence>
<feature type="compositionally biased region" description="Basic and acidic residues" evidence="1">
    <location>
        <begin position="7"/>
        <end position="29"/>
    </location>
</feature>
<feature type="region of interest" description="Disordered" evidence="1">
    <location>
        <begin position="1"/>
        <end position="29"/>
    </location>
</feature>
<reference evidence="2" key="1">
    <citation type="journal article" date="2015" name="Nature">
        <title>Complex archaea that bridge the gap between prokaryotes and eukaryotes.</title>
        <authorList>
            <person name="Spang A."/>
            <person name="Saw J.H."/>
            <person name="Jorgensen S.L."/>
            <person name="Zaremba-Niedzwiedzka K."/>
            <person name="Martijn J."/>
            <person name="Lind A.E."/>
            <person name="van Eijk R."/>
            <person name="Schleper C."/>
            <person name="Guy L."/>
            <person name="Ettema T.J."/>
        </authorList>
    </citation>
    <scope>NUCLEOTIDE SEQUENCE</scope>
</reference>
<organism evidence="2">
    <name type="scientific">marine sediment metagenome</name>
    <dbReference type="NCBI Taxonomy" id="412755"/>
    <lineage>
        <taxon>unclassified sequences</taxon>
        <taxon>metagenomes</taxon>
        <taxon>ecological metagenomes</taxon>
    </lineage>
</organism>
<sequence>MMKRIDKKTDKVTREIQEMTKDSDNDGLP</sequence>
<gene>
    <name evidence="2" type="ORF">LCGC14_1795610</name>
</gene>
<accession>A0A0F9HDV7</accession>
<protein>
    <submittedName>
        <fullName evidence="2">Uncharacterized protein</fullName>
    </submittedName>
</protein>
<dbReference type="EMBL" id="LAZR01017227">
    <property type="protein sequence ID" value="KKM01322.1"/>
    <property type="molecule type" value="Genomic_DNA"/>
</dbReference>
<comment type="caution">
    <text evidence="2">The sequence shown here is derived from an EMBL/GenBank/DDBJ whole genome shotgun (WGS) entry which is preliminary data.</text>
</comment>